<dbReference type="PROSITE" id="PS51257">
    <property type="entry name" value="PROKAR_LIPOPROTEIN"/>
    <property type="match status" value="1"/>
</dbReference>
<dbReference type="Proteomes" id="UP001300672">
    <property type="component" value="Chromosome"/>
</dbReference>
<evidence type="ECO:0000259" key="14">
    <source>
        <dbReference type="SMART" id="SM00892"/>
    </source>
</evidence>
<dbReference type="SUPFAM" id="SSF54060">
    <property type="entry name" value="His-Me finger endonucleases"/>
    <property type="match status" value="1"/>
</dbReference>
<keyword evidence="7" id="KW-0460">Magnesium</keyword>
<dbReference type="InterPro" id="IPR044929">
    <property type="entry name" value="DNA/RNA_non-sp_Endonuclease_sf"/>
</dbReference>
<sequence length="269" mass="29513">MKRLVISALIPFLLLACSEKKAPPQPVAAIEEEEVTDCSKFFVSGTPPVLTNPKLQAKTQPICFSGFAVLHSGVTRTPLYAAEYMTKAKLTRARQVAREDSFHAEKIIPVGERAELSDYTNSGYDRGHLAPAADMPSTRAQSESFSLANMTPQNPNNNRGIWSDIESTTRGLVTKRGELYIVSGPMFLGNKVQRMNGRVLVPTHYYKAIYDPKRQEAGAYVVENKENAVPKVISITELTKMSGVQVFPKLTATVQNTAMSLPIPNSGKP</sequence>
<keyword evidence="4 9" id="KW-0479">Metal-binding</keyword>
<feature type="region of interest" description="Disordered" evidence="11">
    <location>
        <begin position="138"/>
        <end position="163"/>
    </location>
</feature>
<evidence type="ECO:0000256" key="5">
    <source>
        <dbReference type="ARBA" id="ARBA00022759"/>
    </source>
</evidence>
<evidence type="ECO:0000256" key="9">
    <source>
        <dbReference type="PIRSR" id="PIRSR640255-2"/>
    </source>
</evidence>
<evidence type="ECO:0000256" key="11">
    <source>
        <dbReference type="SAM" id="MobiDB-lite"/>
    </source>
</evidence>
<dbReference type="InterPro" id="IPR020821">
    <property type="entry name" value="ENPP1-3/EXOG-like_nuc-like"/>
</dbReference>
<dbReference type="EC" id="3.1.30.-" evidence="10"/>
<dbReference type="InterPro" id="IPR001604">
    <property type="entry name" value="Endo_G_ENPP1-like_dom"/>
</dbReference>
<feature type="domain" description="ENPP1-3/EXOG-like endonuclease/phosphodiesterase" evidence="13">
    <location>
        <begin position="64"/>
        <end position="253"/>
    </location>
</feature>
<feature type="binding site" evidence="9">
    <location>
        <position position="158"/>
    </location>
    <ligand>
        <name>Mg(2+)</name>
        <dbReference type="ChEBI" id="CHEBI:18420"/>
        <note>catalytic</note>
    </ligand>
</feature>
<evidence type="ECO:0000256" key="8">
    <source>
        <dbReference type="PIRSR" id="PIRSR640255-1"/>
    </source>
</evidence>
<reference evidence="15" key="2">
    <citation type="submission" date="2023-04" db="EMBL/GenBank/DDBJ databases">
        <authorList>
            <person name="Beletskiy A.V."/>
            <person name="Mardanov A.V."/>
            <person name="Ravin N.V."/>
        </authorList>
    </citation>
    <scope>NUCLEOTIDE SEQUENCE</scope>
    <source>
        <strain evidence="15">GKL-01</strain>
    </source>
</reference>
<keyword evidence="12" id="KW-0732">Signal</keyword>
<dbReference type="AlphaFoldDB" id="A0AA95H9Z3"/>
<dbReference type="InterPro" id="IPR040255">
    <property type="entry name" value="Non-specific_endonuclease"/>
</dbReference>
<feature type="chain" id="PRO_5041729409" description="Endonuclease" evidence="12">
    <location>
        <begin position="23"/>
        <end position="269"/>
    </location>
</feature>
<comment type="cofactor">
    <cofactor evidence="1 10">
        <name>Mg(2+)</name>
        <dbReference type="ChEBI" id="CHEBI:18420"/>
    </cofactor>
</comment>
<feature type="signal peptide" evidence="12">
    <location>
        <begin position="1"/>
        <end position="22"/>
    </location>
</feature>
<accession>A0AA95H9Z3</accession>
<evidence type="ECO:0000256" key="1">
    <source>
        <dbReference type="ARBA" id="ARBA00001946"/>
    </source>
</evidence>
<gene>
    <name evidence="15" type="ORF">QJT80_05080</name>
</gene>
<dbReference type="KEGG" id="tdu:QJT80_05080"/>
<dbReference type="InterPro" id="IPR018524">
    <property type="entry name" value="DNA/RNA_endonuclease_AS"/>
</dbReference>
<evidence type="ECO:0000256" key="7">
    <source>
        <dbReference type="ARBA" id="ARBA00022842"/>
    </source>
</evidence>
<evidence type="ECO:0000259" key="13">
    <source>
        <dbReference type="SMART" id="SM00477"/>
    </source>
</evidence>
<dbReference type="GO" id="GO:0046872">
    <property type="term" value="F:metal ion binding"/>
    <property type="evidence" value="ECO:0007669"/>
    <property type="project" value="UniProtKB-KW"/>
</dbReference>
<dbReference type="PROSITE" id="PS01070">
    <property type="entry name" value="NUCLEASE_NON_SPEC"/>
    <property type="match status" value="1"/>
</dbReference>
<evidence type="ECO:0000256" key="2">
    <source>
        <dbReference type="ARBA" id="ARBA00010052"/>
    </source>
</evidence>
<comment type="similarity">
    <text evidence="2 10">Belongs to the DNA/RNA non-specific endonuclease family.</text>
</comment>
<proteinExistence type="inferred from homology"/>
<keyword evidence="6 10" id="KW-0378">Hydrolase</keyword>
<evidence type="ECO:0000256" key="10">
    <source>
        <dbReference type="RuleBase" id="RU366055"/>
    </source>
</evidence>
<protein>
    <recommendedName>
        <fullName evidence="10">Endonuclease</fullName>
        <ecNumber evidence="10">3.1.30.-</ecNumber>
    </recommendedName>
</protein>
<dbReference type="Pfam" id="PF01223">
    <property type="entry name" value="Endonuclease_NS"/>
    <property type="match status" value="1"/>
</dbReference>
<dbReference type="Gene3D" id="3.40.570.10">
    <property type="entry name" value="Extracellular Endonuclease, subunit A"/>
    <property type="match status" value="1"/>
</dbReference>
<dbReference type="GO" id="GO:0004519">
    <property type="term" value="F:endonuclease activity"/>
    <property type="evidence" value="ECO:0007669"/>
    <property type="project" value="UniProtKB-UniRule"/>
</dbReference>
<dbReference type="GO" id="GO:0003676">
    <property type="term" value="F:nucleic acid binding"/>
    <property type="evidence" value="ECO:0007669"/>
    <property type="project" value="InterPro"/>
</dbReference>
<evidence type="ECO:0000256" key="4">
    <source>
        <dbReference type="ARBA" id="ARBA00022723"/>
    </source>
</evidence>
<dbReference type="InterPro" id="IPR044925">
    <property type="entry name" value="His-Me_finger_sf"/>
</dbReference>
<feature type="domain" description="DNA/RNA non-specific endonuclease/pyrophosphatase/phosphodiesterase" evidence="14">
    <location>
        <begin position="63"/>
        <end position="253"/>
    </location>
</feature>
<evidence type="ECO:0000256" key="12">
    <source>
        <dbReference type="SAM" id="SignalP"/>
    </source>
</evidence>
<dbReference type="EMBL" id="CP124755">
    <property type="protein sequence ID" value="WGZ91853.1"/>
    <property type="molecule type" value="Genomic_DNA"/>
</dbReference>
<evidence type="ECO:0000313" key="15">
    <source>
        <dbReference type="EMBL" id="WGZ91853.1"/>
    </source>
</evidence>
<name>A0AA95H9Z3_9GAMM</name>
<evidence type="ECO:0000256" key="6">
    <source>
        <dbReference type="ARBA" id="ARBA00022801"/>
    </source>
</evidence>
<dbReference type="PANTHER" id="PTHR13966:SF5">
    <property type="entry name" value="ENDONUCLEASE G, MITOCHONDRIAL"/>
    <property type="match status" value="1"/>
</dbReference>
<keyword evidence="3 10" id="KW-0540">Nuclease</keyword>
<dbReference type="SMART" id="SM00892">
    <property type="entry name" value="Endonuclease_NS"/>
    <property type="match status" value="1"/>
</dbReference>
<reference evidence="15" key="1">
    <citation type="journal article" date="2023" name="Int. J. Mol. Sci.">
        <title>Metagenomics Revealed a New Genus 'Candidatus Thiocaldithrix dubininis' gen. nov., sp. nov. and a New Species 'Candidatus Thiothrix putei' sp. nov. in the Family Thiotrichaceae, Some Members of Which Have Traits of Both Na+- and H+-Motive Energetics.</title>
        <authorList>
            <person name="Ravin N.V."/>
            <person name="Muntyan M.S."/>
            <person name="Smolyakov D.D."/>
            <person name="Rudenko T.S."/>
            <person name="Beletsky A.V."/>
            <person name="Mardanov A.V."/>
            <person name="Grabovich M.Y."/>
        </authorList>
    </citation>
    <scope>NUCLEOTIDE SEQUENCE</scope>
    <source>
        <strain evidence="15">GKL-01</strain>
    </source>
</reference>
<feature type="active site" description="Proton acceptor" evidence="8">
    <location>
        <position position="128"/>
    </location>
</feature>
<keyword evidence="5 10" id="KW-0255">Endonuclease</keyword>
<dbReference type="PANTHER" id="PTHR13966">
    <property type="entry name" value="ENDONUCLEASE RELATED"/>
    <property type="match status" value="1"/>
</dbReference>
<dbReference type="GO" id="GO:0016787">
    <property type="term" value="F:hydrolase activity"/>
    <property type="evidence" value="ECO:0007669"/>
    <property type="project" value="UniProtKB-KW"/>
</dbReference>
<organism evidence="15">
    <name type="scientific">Candidatus Thiocaldithrix dubininis</name>
    <dbReference type="NCBI Taxonomy" id="3080823"/>
    <lineage>
        <taxon>Bacteria</taxon>
        <taxon>Pseudomonadati</taxon>
        <taxon>Pseudomonadota</taxon>
        <taxon>Gammaproteobacteria</taxon>
        <taxon>Thiotrichales</taxon>
        <taxon>Thiotrichaceae</taxon>
        <taxon>Candidatus Thiocaldithrix</taxon>
    </lineage>
</organism>
<evidence type="ECO:0000256" key="3">
    <source>
        <dbReference type="ARBA" id="ARBA00022722"/>
    </source>
</evidence>
<dbReference type="SMART" id="SM00477">
    <property type="entry name" value="NUC"/>
    <property type="match status" value="1"/>
</dbReference>